<dbReference type="Proteomes" id="UP000199417">
    <property type="component" value="Unassembled WGS sequence"/>
</dbReference>
<name>A0A1G6MJH5_9NOCA</name>
<sequence>MWRTLTPLMAARRSMRLSAPGDGGKFATVSSLKPDLPGAPAAVPLYNKHGRTALLAFDLDAKRHGADQVDTDFERLLIWLRECGGRMVTDRSTSGGRHILVPLAKGTSLRVDEVSTLLALLEARLPTFDKMPMLNATHGCISVPGSLCREGGHRQLDGTLADAADAFADRSEHGVVARMVALLGGGGARQSRPRTAVAAVQVSLACEERLIGAGDTRRLHPSYCLTSPVSIAVDTFARTGRITNPSRWPSPSEARQSVISSAVLRGANAADIEARLESDYAGLRKTYNRYGSPENIAKALRRDVATALPWAASVAGQFRVLAHKNAYTGGYGGDGSFRGDPIRRRWLATAHTWIDQEFRGSRQRPVLHAVVQALAYTSALAGELVEGVPVVAIGGRSLSLAAGLMSEATVWAALRVLRDTPGSPVLRVAQGAGQLPDRYALTTPAMDGDPTEVAITRAHVEPVHHAWSVLGLRARRLYDLINSGQVTTVKDALAAAQLGTSAGYEALTDLRVAGLITMDKGALALGEQTLDQVADDAGLAIVAAERVVRHRAERVVWHAWLENRFRPPPPDRNDAGQRDSSLAAAIANAPVLDALDSELMWAATMAAGPPQVDPYLDALDSLSDQFGAVIVPAPSNRQRPY</sequence>
<organism evidence="1 2">
    <name type="scientific">Rhodococcus tukisamuensis</name>
    <dbReference type="NCBI Taxonomy" id="168276"/>
    <lineage>
        <taxon>Bacteria</taxon>
        <taxon>Bacillati</taxon>
        <taxon>Actinomycetota</taxon>
        <taxon>Actinomycetes</taxon>
        <taxon>Mycobacteriales</taxon>
        <taxon>Nocardiaceae</taxon>
        <taxon>Rhodococcus</taxon>
    </lineage>
</organism>
<dbReference type="STRING" id="168276.SAMN05444580_101202"/>
<reference evidence="1 2" key="1">
    <citation type="submission" date="2016-10" db="EMBL/GenBank/DDBJ databases">
        <authorList>
            <person name="de Groot N.N."/>
        </authorList>
    </citation>
    <scope>NUCLEOTIDE SEQUENCE [LARGE SCALE GENOMIC DNA]</scope>
    <source>
        <strain evidence="1 2">JCM 11308</strain>
    </source>
</reference>
<gene>
    <name evidence="1" type="ORF">SAMN05444580_101202</name>
</gene>
<dbReference type="AlphaFoldDB" id="A0A1G6MJH5"/>
<proteinExistence type="predicted"/>
<accession>A0A1G6MJH5</accession>
<protein>
    <submittedName>
        <fullName evidence="1">Uncharacterized protein</fullName>
    </submittedName>
</protein>
<evidence type="ECO:0000313" key="2">
    <source>
        <dbReference type="Proteomes" id="UP000199417"/>
    </source>
</evidence>
<dbReference type="EMBL" id="FNAB01000001">
    <property type="protein sequence ID" value="SDC55621.1"/>
    <property type="molecule type" value="Genomic_DNA"/>
</dbReference>
<keyword evidence="2" id="KW-1185">Reference proteome</keyword>
<evidence type="ECO:0000313" key="1">
    <source>
        <dbReference type="EMBL" id="SDC55621.1"/>
    </source>
</evidence>